<dbReference type="EMBL" id="BJUX01000046">
    <property type="protein sequence ID" value="GEK90311.1"/>
    <property type="molecule type" value="Genomic_DNA"/>
</dbReference>
<dbReference type="NCBIfam" id="TIGR01322">
    <property type="entry name" value="scrB_fam"/>
    <property type="match status" value="1"/>
</dbReference>
<dbReference type="PANTHER" id="PTHR43101">
    <property type="entry name" value="BETA-FRUCTOSIDASE"/>
    <property type="match status" value="1"/>
</dbReference>
<dbReference type="Gene3D" id="2.60.120.560">
    <property type="entry name" value="Exo-inulinase, domain 1"/>
    <property type="match status" value="1"/>
</dbReference>
<dbReference type="Pfam" id="PF08244">
    <property type="entry name" value="Glyco_hydro_32C"/>
    <property type="match status" value="1"/>
</dbReference>
<evidence type="ECO:0000313" key="12">
    <source>
        <dbReference type="EMBL" id="GEK90311.1"/>
    </source>
</evidence>
<name>A0A1H7XIK9_9LACT</name>
<evidence type="ECO:0000256" key="3">
    <source>
        <dbReference type="ARBA" id="ARBA00012758"/>
    </source>
</evidence>
<evidence type="ECO:0000256" key="6">
    <source>
        <dbReference type="ARBA" id="ARBA00023295"/>
    </source>
</evidence>
<dbReference type="InterPro" id="IPR051214">
    <property type="entry name" value="GH32_Enzymes"/>
</dbReference>
<dbReference type="Proteomes" id="UP000198548">
    <property type="component" value="Unassembled WGS sequence"/>
</dbReference>
<comment type="similarity">
    <text evidence="2 8">Belongs to the glycosyl hydrolase 32 family.</text>
</comment>
<gene>
    <name evidence="12" type="primary">sacA</name>
    <name evidence="12" type="ORF">APU01nite_23500</name>
    <name evidence="13" type="ORF">SAMN04488100_1534</name>
</gene>
<dbReference type="GO" id="GO:0005985">
    <property type="term" value="P:sucrose metabolic process"/>
    <property type="evidence" value="ECO:0007669"/>
    <property type="project" value="UniProtKB-UniPathway"/>
</dbReference>
<protein>
    <recommendedName>
        <fullName evidence="4 8">Sucrose-6-phosphate hydrolase</fullName>
        <ecNumber evidence="3 8">3.2.1.26</ecNumber>
    </recommendedName>
    <alternativeName>
        <fullName evidence="7 9">Invertase</fullName>
    </alternativeName>
</protein>
<dbReference type="PANTHER" id="PTHR43101:SF1">
    <property type="entry name" value="BETA-FRUCTOSIDASE"/>
    <property type="match status" value="1"/>
</dbReference>
<dbReference type="InterPro" id="IPR001362">
    <property type="entry name" value="Glyco_hydro_32"/>
</dbReference>
<dbReference type="InterPro" id="IPR023296">
    <property type="entry name" value="Glyco_hydro_beta-prop_sf"/>
</dbReference>
<keyword evidence="6 8" id="KW-0326">Glycosidase</keyword>
<reference evidence="13 14" key="1">
    <citation type="submission" date="2016-10" db="EMBL/GenBank/DDBJ databases">
        <authorList>
            <person name="de Groot N.N."/>
        </authorList>
    </citation>
    <scope>NUCLEOTIDE SEQUENCE [LARGE SCALE GENOMIC DNA]</scope>
    <source>
        <strain evidence="13 14">DSM 19182</strain>
    </source>
</reference>
<keyword evidence="9" id="KW-0119">Carbohydrate metabolism</keyword>
<evidence type="ECO:0000256" key="2">
    <source>
        <dbReference type="ARBA" id="ARBA00009902"/>
    </source>
</evidence>
<dbReference type="OrthoDB" id="9759709at2"/>
<reference evidence="12 15" key="2">
    <citation type="submission" date="2019-07" db="EMBL/GenBank/DDBJ databases">
        <title>Whole genome shotgun sequence of Alkalibacterium putridalgicola NBRC 103243.</title>
        <authorList>
            <person name="Hosoyama A."/>
            <person name="Uohara A."/>
            <person name="Ohji S."/>
            <person name="Ichikawa N."/>
        </authorList>
    </citation>
    <scope>NUCLEOTIDE SEQUENCE [LARGE SCALE GENOMIC DNA]</scope>
    <source>
        <strain evidence="12 15">NBRC 103243</strain>
    </source>
</reference>
<dbReference type="CDD" id="cd18623">
    <property type="entry name" value="GH32_ScrB-like"/>
    <property type="match status" value="1"/>
</dbReference>
<keyword evidence="15" id="KW-1185">Reference proteome</keyword>
<evidence type="ECO:0000256" key="7">
    <source>
        <dbReference type="ARBA" id="ARBA00033367"/>
    </source>
</evidence>
<evidence type="ECO:0000313" key="15">
    <source>
        <dbReference type="Proteomes" id="UP000321425"/>
    </source>
</evidence>
<comment type="subcellular location">
    <subcellularLocation>
        <location evidence="9">Cytoplasm</location>
    </subcellularLocation>
</comment>
<dbReference type="Pfam" id="PF00251">
    <property type="entry name" value="Glyco_hydro_32N"/>
    <property type="match status" value="1"/>
</dbReference>
<dbReference type="STRING" id="426703.SAMN04488100_1534"/>
<evidence type="ECO:0000256" key="9">
    <source>
        <dbReference type="RuleBase" id="RU365015"/>
    </source>
</evidence>
<keyword evidence="9" id="KW-0963">Cytoplasm</keyword>
<proteinExistence type="inferred from homology"/>
<evidence type="ECO:0000256" key="1">
    <source>
        <dbReference type="ARBA" id="ARBA00004914"/>
    </source>
</evidence>
<dbReference type="InterPro" id="IPR013148">
    <property type="entry name" value="Glyco_hydro_32_N"/>
</dbReference>
<evidence type="ECO:0000259" key="11">
    <source>
        <dbReference type="Pfam" id="PF08244"/>
    </source>
</evidence>
<evidence type="ECO:0000256" key="4">
    <source>
        <dbReference type="ARBA" id="ARBA00019623"/>
    </source>
</evidence>
<dbReference type="InterPro" id="IPR013189">
    <property type="entry name" value="Glyco_hydro_32_C"/>
</dbReference>
<evidence type="ECO:0000256" key="8">
    <source>
        <dbReference type="RuleBase" id="RU362110"/>
    </source>
</evidence>
<comment type="pathway">
    <text evidence="1 9">Glycan biosynthesis; sucrose metabolism.</text>
</comment>
<feature type="domain" description="Glycosyl hydrolase family 32 C-terminal" evidence="11">
    <location>
        <begin position="366"/>
        <end position="458"/>
    </location>
</feature>
<dbReference type="Gene3D" id="2.115.10.20">
    <property type="entry name" value="Glycosyl hydrolase domain, family 43"/>
    <property type="match status" value="1"/>
</dbReference>
<dbReference type="Proteomes" id="UP000321425">
    <property type="component" value="Unassembled WGS sequence"/>
</dbReference>
<dbReference type="RefSeq" id="WP_091490118.1">
    <property type="nucleotide sequence ID" value="NZ_BJUX01000046.1"/>
</dbReference>
<dbReference type="UniPathway" id="UPA00238"/>
<evidence type="ECO:0000256" key="5">
    <source>
        <dbReference type="ARBA" id="ARBA00022801"/>
    </source>
</evidence>
<organism evidence="13 14">
    <name type="scientific">Alkalibacterium putridalgicola</name>
    <dbReference type="NCBI Taxonomy" id="426703"/>
    <lineage>
        <taxon>Bacteria</taxon>
        <taxon>Bacillati</taxon>
        <taxon>Bacillota</taxon>
        <taxon>Bacilli</taxon>
        <taxon>Lactobacillales</taxon>
        <taxon>Carnobacteriaceae</taxon>
        <taxon>Alkalibacterium</taxon>
    </lineage>
</organism>
<sequence length="466" mass="54508">MLEEQGKDDKYSVHYHLRAPHGLINDPNGLVYFNKQYHVFFQWNPEGTTHENKTWGHAVSDDLIEWDYLEPALKPTDWFDKNGCYSGSAFEKDGKLYLFYTGNVRNAEGGRESYQCLAVSEDGVHFEKKGPLFEHPKMYTAHLRDPKIWKEDETYWMVLGAQTEDLKGTALVYRSPDILNWTFEGEFMDALPDFGYMWECPDVLKLENKDVFVFSPQGIEPEGVMYQNIFQTGYVLGQFQDGKFHSDNEDFVEMDRGFEFYAPQSFKDDKGRTIVFGWMGAMPPEEEAAVPTIKDGWIHHLSLPREVKVQNNRLIQQPVDELKLLRLQSSDILGYISQIEKVRFNTPEQEIECVWKEEPASFAWTLRNEVAVSYEAAEKQLTVERTNWLTSKRETRSVYLDAPLTALRVFLEDSSMELYVNGGREVFSLRYFNEQRTDLWEWQNDNWKEHVSQLTVHELKKTVILN</sequence>
<dbReference type="EC" id="3.2.1.26" evidence="3 8"/>
<evidence type="ECO:0000313" key="14">
    <source>
        <dbReference type="Proteomes" id="UP000198548"/>
    </source>
</evidence>
<comment type="catalytic activity">
    <reaction evidence="8">
        <text>Hydrolysis of terminal non-reducing beta-D-fructofuranoside residues in beta-D-fructofuranosides.</text>
        <dbReference type="EC" id="3.2.1.26"/>
    </reaction>
</comment>
<comment type="function">
    <text evidence="9">Enables the bacterium to metabolize sucrose as a sole carbon source.</text>
</comment>
<keyword evidence="5 8" id="KW-0378">Hydrolase</keyword>
<dbReference type="GO" id="GO:0004564">
    <property type="term" value="F:beta-fructofuranosidase activity"/>
    <property type="evidence" value="ECO:0007669"/>
    <property type="project" value="UniProtKB-EC"/>
</dbReference>
<dbReference type="EMBL" id="FOBL01000053">
    <property type="protein sequence ID" value="SEM33601.1"/>
    <property type="molecule type" value="Genomic_DNA"/>
</dbReference>
<dbReference type="AlphaFoldDB" id="A0A1H7XIK9"/>
<feature type="domain" description="Glycosyl hydrolase family 32 N-terminal" evidence="10">
    <location>
        <begin position="16"/>
        <end position="318"/>
    </location>
</feature>
<evidence type="ECO:0000259" key="10">
    <source>
        <dbReference type="Pfam" id="PF00251"/>
    </source>
</evidence>
<dbReference type="InterPro" id="IPR006232">
    <property type="entry name" value="Suc6P_hydrolase"/>
</dbReference>
<dbReference type="SUPFAM" id="SSF49899">
    <property type="entry name" value="Concanavalin A-like lectins/glucanases"/>
    <property type="match status" value="1"/>
</dbReference>
<dbReference type="GO" id="GO:0005737">
    <property type="term" value="C:cytoplasm"/>
    <property type="evidence" value="ECO:0007669"/>
    <property type="project" value="UniProtKB-SubCell"/>
</dbReference>
<dbReference type="SMART" id="SM00640">
    <property type="entry name" value="Glyco_32"/>
    <property type="match status" value="1"/>
</dbReference>
<dbReference type="SUPFAM" id="SSF75005">
    <property type="entry name" value="Arabinanase/levansucrase/invertase"/>
    <property type="match status" value="1"/>
</dbReference>
<accession>A0A1H7XIK9</accession>
<evidence type="ECO:0000313" key="13">
    <source>
        <dbReference type="EMBL" id="SEM33601.1"/>
    </source>
</evidence>
<dbReference type="InterPro" id="IPR013320">
    <property type="entry name" value="ConA-like_dom_sf"/>
</dbReference>